<dbReference type="Proteomes" id="UP001054945">
    <property type="component" value="Unassembled WGS sequence"/>
</dbReference>
<dbReference type="EMBL" id="BPLR01003543">
    <property type="protein sequence ID" value="GIX85812.1"/>
    <property type="molecule type" value="Genomic_DNA"/>
</dbReference>
<keyword evidence="2" id="KW-1185">Reference proteome</keyword>
<evidence type="ECO:0000313" key="2">
    <source>
        <dbReference type="Proteomes" id="UP001054945"/>
    </source>
</evidence>
<evidence type="ECO:0000313" key="1">
    <source>
        <dbReference type="EMBL" id="GIX85812.1"/>
    </source>
</evidence>
<dbReference type="AlphaFoldDB" id="A0AAV4NRQ6"/>
<reference evidence="1 2" key="1">
    <citation type="submission" date="2021-06" db="EMBL/GenBank/DDBJ databases">
        <title>Caerostris extrusa draft genome.</title>
        <authorList>
            <person name="Kono N."/>
            <person name="Arakawa K."/>
        </authorList>
    </citation>
    <scope>NUCLEOTIDE SEQUENCE [LARGE SCALE GENOMIC DNA]</scope>
</reference>
<proteinExistence type="predicted"/>
<organism evidence="1 2">
    <name type="scientific">Caerostris extrusa</name>
    <name type="common">Bark spider</name>
    <name type="synonym">Caerostris bankana</name>
    <dbReference type="NCBI Taxonomy" id="172846"/>
    <lineage>
        <taxon>Eukaryota</taxon>
        <taxon>Metazoa</taxon>
        <taxon>Ecdysozoa</taxon>
        <taxon>Arthropoda</taxon>
        <taxon>Chelicerata</taxon>
        <taxon>Arachnida</taxon>
        <taxon>Araneae</taxon>
        <taxon>Araneomorphae</taxon>
        <taxon>Entelegynae</taxon>
        <taxon>Araneoidea</taxon>
        <taxon>Araneidae</taxon>
        <taxon>Caerostris</taxon>
    </lineage>
</organism>
<comment type="caution">
    <text evidence="1">The sequence shown here is derived from an EMBL/GenBank/DDBJ whole genome shotgun (WGS) entry which is preliminary data.</text>
</comment>
<protein>
    <submittedName>
        <fullName evidence="1">Uncharacterized protein</fullName>
    </submittedName>
</protein>
<gene>
    <name evidence="1" type="ORF">CEXT_132941</name>
</gene>
<name>A0AAV4NRQ6_CAEEX</name>
<accession>A0AAV4NRQ6</accession>
<sequence>MQHQVFITRRVQNEMPLSSSRGHQVPEPLLSAYCLEGVDKQHFLFEGASYRYRYLPSEISSREIRTFELSFDIHLNS</sequence>